<protein>
    <submittedName>
        <fullName evidence="2">Uncharacterized protein</fullName>
    </submittedName>
</protein>
<dbReference type="KEGG" id="sgb:WQO_28005"/>
<evidence type="ECO:0000256" key="1">
    <source>
        <dbReference type="SAM" id="MobiDB-lite"/>
    </source>
</evidence>
<dbReference type="Proteomes" id="UP000064183">
    <property type="component" value="Chromosome"/>
</dbReference>
<gene>
    <name evidence="2" type="ORF">WQO_28005</name>
</gene>
<name>A0A0U3M9A8_STRGL</name>
<organism evidence="2 3">
    <name type="scientific">Streptomyces globisporus C-1027</name>
    <dbReference type="NCBI Taxonomy" id="1172567"/>
    <lineage>
        <taxon>Bacteria</taxon>
        <taxon>Bacillati</taxon>
        <taxon>Actinomycetota</taxon>
        <taxon>Actinomycetes</taxon>
        <taxon>Kitasatosporales</taxon>
        <taxon>Streptomycetaceae</taxon>
        <taxon>Streptomyces</taxon>
    </lineage>
</organism>
<feature type="compositionally biased region" description="Low complexity" evidence="1">
    <location>
        <begin position="144"/>
        <end position="159"/>
    </location>
</feature>
<dbReference type="STRING" id="1172567.WQO_28005"/>
<dbReference type="EMBL" id="CP013738">
    <property type="protein sequence ID" value="ALU96842.1"/>
    <property type="molecule type" value="Genomic_DNA"/>
</dbReference>
<dbReference type="RefSeq" id="WP_010059371.1">
    <property type="nucleotide sequence ID" value="NZ_CP013738.1"/>
</dbReference>
<dbReference type="AlphaFoldDB" id="A0A0U3M9A8"/>
<sequence>MVGKGRFEAVRRRWARKRVLARLLDRLEWTPCAPSAGSSEHHLLLVHHRRVVGEFSYRLCDRCPAGQMTTTRVPLSLSEGRVVRRAMSHLRFRHPDRSWLPQPDAAGTGPGRRRYLADSRFCEGHDAAGYSLPASTPFASEPSARATATVRPPAVAPAR</sequence>
<reference evidence="2 3" key="1">
    <citation type="journal article" date="2012" name="J. Bacteriol.">
        <title>Draft genome sequence of Streptomyces globisporus C-1027, which produces an antitumor antibiotic consisting of a nine-membered enediyne with a chromoprotein.</title>
        <authorList>
            <person name="Wang L."/>
            <person name="Wang S."/>
            <person name="He Q."/>
            <person name="Yu T."/>
            <person name="Li Q."/>
            <person name="Hong B."/>
        </authorList>
    </citation>
    <scope>NUCLEOTIDE SEQUENCE [LARGE SCALE GENOMIC DNA]</scope>
    <source>
        <strain evidence="2 3">C-1027</strain>
    </source>
</reference>
<dbReference type="GeneID" id="27786261"/>
<feature type="region of interest" description="Disordered" evidence="1">
    <location>
        <begin position="132"/>
        <end position="159"/>
    </location>
</feature>
<accession>A0A0U3M9A8</accession>
<evidence type="ECO:0000313" key="2">
    <source>
        <dbReference type="EMBL" id="ALU96842.1"/>
    </source>
</evidence>
<proteinExistence type="predicted"/>
<evidence type="ECO:0000313" key="3">
    <source>
        <dbReference type="Proteomes" id="UP000064183"/>
    </source>
</evidence>